<organism evidence="2 3">
    <name type="scientific">Eubacterium maltosivorans</name>
    <dbReference type="NCBI Taxonomy" id="2041044"/>
    <lineage>
        <taxon>Bacteria</taxon>
        <taxon>Bacillati</taxon>
        <taxon>Bacillota</taxon>
        <taxon>Clostridia</taxon>
        <taxon>Eubacteriales</taxon>
        <taxon>Eubacteriaceae</taxon>
        <taxon>Eubacterium</taxon>
    </lineage>
</organism>
<dbReference type="KEGG" id="emt:CPZ25_002320"/>
<dbReference type="AlphaFoldDB" id="A0A4P9C6I0"/>
<dbReference type="RefSeq" id="WP_096920840.1">
    <property type="nucleotide sequence ID" value="NZ_CP029487.1"/>
</dbReference>
<gene>
    <name evidence="2" type="ORF">CPZ25_002320</name>
</gene>
<dbReference type="Pfam" id="PF04230">
    <property type="entry name" value="PS_pyruv_trans"/>
    <property type="match status" value="1"/>
</dbReference>
<evidence type="ECO:0000259" key="1">
    <source>
        <dbReference type="Pfam" id="PF04230"/>
    </source>
</evidence>
<dbReference type="InterPro" id="IPR007345">
    <property type="entry name" value="Polysacch_pyruvyl_Trfase"/>
</dbReference>
<evidence type="ECO:0000313" key="2">
    <source>
        <dbReference type="EMBL" id="QCT70195.1"/>
    </source>
</evidence>
<reference evidence="2 3" key="1">
    <citation type="submission" date="2018-05" db="EMBL/GenBank/DDBJ databases">
        <title>Genome comparison of Eubacterium sp.</title>
        <authorList>
            <person name="Feng Y."/>
            <person name="Sanchez-Andrea I."/>
            <person name="Stams A.J.M."/>
            <person name="De Vos W.M."/>
        </authorList>
    </citation>
    <scope>NUCLEOTIDE SEQUENCE [LARGE SCALE GENOMIC DNA]</scope>
    <source>
        <strain evidence="2 3">YI</strain>
    </source>
</reference>
<accession>A0A4P9C6I0</accession>
<proteinExistence type="predicted"/>
<sequence length="352" mass="41252">MKIKNNIYSMCELISKKKSARSLNFDTANSFVVLIGSPEHGNLGDHAISVAECLFFNDYFANKNVIEISGDVYRSNIKYIKKQIKSNDILFITGGGFLGSLWLNEEEMVRQIIKDFPKNKIFILPQTIFFEDTEDGRNQFKISKSVYRSHDALYVFARDRNSYDFFCKEIFENNEKCFYVPDIVTYLDLEVPNTPRENRILMCLRKDKERCIQQEDKEELYKKIRQFSFEMKQIDTVVPRSVSIKQRDKELENIFSEFQSSKLVITDRLHGMLFAAITGTPCIAFNNSSKKVEGVYEWIKYLDYVKCVQTIEEAMETMPKLLEKDNCQYSSKPLQKKFDEMADIIKEFSRIL</sequence>
<dbReference type="GO" id="GO:0016740">
    <property type="term" value="F:transferase activity"/>
    <property type="evidence" value="ECO:0007669"/>
    <property type="project" value="UniProtKB-KW"/>
</dbReference>
<name>A0A4P9C6I0_EUBML</name>
<dbReference type="EMBL" id="CP029487">
    <property type="protein sequence ID" value="QCT70195.1"/>
    <property type="molecule type" value="Genomic_DNA"/>
</dbReference>
<keyword evidence="3" id="KW-1185">Reference proteome</keyword>
<protein>
    <submittedName>
        <fullName evidence="2">Polysaccharide pyruvyl transferase</fullName>
    </submittedName>
</protein>
<evidence type="ECO:0000313" key="3">
    <source>
        <dbReference type="Proteomes" id="UP000218387"/>
    </source>
</evidence>
<keyword evidence="2" id="KW-0808">Transferase</keyword>
<feature type="domain" description="Polysaccharide pyruvyl transferase" evidence="1">
    <location>
        <begin position="42"/>
        <end position="289"/>
    </location>
</feature>
<dbReference type="Proteomes" id="UP000218387">
    <property type="component" value="Chromosome"/>
</dbReference>